<dbReference type="PROSITE" id="PS50106">
    <property type="entry name" value="PDZ"/>
    <property type="match status" value="1"/>
</dbReference>
<feature type="transmembrane region" description="Helical" evidence="6">
    <location>
        <begin position="12"/>
        <end position="33"/>
    </location>
</feature>
<protein>
    <recommendedName>
        <fullName evidence="7">PDZ domain-containing protein</fullName>
    </recommendedName>
</protein>
<feature type="domain" description="PDZ" evidence="7">
    <location>
        <begin position="118"/>
        <end position="200"/>
    </location>
</feature>
<evidence type="ECO:0000256" key="5">
    <source>
        <dbReference type="RuleBase" id="RU004404"/>
    </source>
</evidence>
<dbReference type="EMBL" id="PFBM01000021">
    <property type="protein sequence ID" value="PIR82258.1"/>
    <property type="molecule type" value="Genomic_DNA"/>
</dbReference>
<dbReference type="Gene3D" id="3.30.750.44">
    <property type="match status" value="1"/>
</dbReference>
<evidence type="ECO:0000313" key="9">
    <source>
        <dbReference type="Proteomes" id="UP000231379"/>
    </source>
</evidence>
<dbReference type="PANTHER" id="PTHR32060:SF30">
    <property type="entry name" value="CARBOXY-TERMINAL PROCESSING PROTEASE CTPA"/>
    <property type="match status" value="1"/>
</dbReference>
<proteinExistence type="inferred from homology"/>
<dbReference type="AlphaFoldDB" id="A0A2H0U775"/>
<dbReference type="GO" id="GO:0004175">
    <property type="term" value="F:endopeptidase activity"/>
    <property type="evidence" value="ECO:0007669"/>
    <property type="project" value="TreeGrafter"/>
</dbReference>
<dbReference type="GO" id="GO:0008236">
    <property type="term" value="F:serine-type peptidase activity"/>
    <property type="evidence" value="ECO:0007669"/>
    <property type="project" value="UniProtKB-KW"/>
</dbReference>
<keyword evidence="4 5" id="KW-0720">Serine protease</keyword>
<dbReference type="InterPro" id="IPR001478">
    <property type="entry name" value="PDZ"/>
</dbReference>
<dbReference type="Pfam" id="PF17820">
    <property type="entry name" value="PDZ_6"/>
    <property type="match status" value="1"/>
</dbReference>
<dbReference type="NCBIfam" id="TIGR00225">
    <property type="entry name" value="prc"/>
    <property type="match status" value="1"/>
</dbReference>
<keyword evidence="2 5" id="KW-0645">Protease</keyword>
<dbReference type="InterPro" id="IPR029045">
    <property type="entry name" value="ClpP/crotonase-like_dom_sf"/>
</dbReference>
<comment type="caution">
    <text evidence="8">The sequence shown here is derived from an EMBL/GenBank/DDBJ whole genome shotgun (WGS) entry which is preliminary data.</text>
</comment>
<dbReference type="SMART" id="SM00228">
    <property type="entry name" value="PDZ"/>
    <property type="match status" value="1"/>
</dbReference>
<dbReference type="InterPro" id="IPR036034">
    <property type="entry name" value="PDZ_sf"/>
</dbReference>
<organism evidence="8 9">
    <name type="scientific">Candidatus Kaiserbacteria bacterium CG10_big_fil_rev_8_21_14_0_10_59_10</name>
    <dbReference type="NCBI Taxonomy" id="1974612"/>
    <lineage>
        <taxon>Bacteria</taxon>
        <taxon>Candidatus Kaiseribacteriota</taxon>
    </lineage>
</organism>
<dbReference type="SUPFAM" id="SSF50156">
    <property type="entry name" value="PDZ domain-like"/>
    <property type="match status" value="1"/>
</dbReference>
<keyword evidence="3 5" id="KW-0378">Hydrolase</keyword>
<keyword evidence="6" id="KW-0472">Membrane</keyword>
<sequence length="417" mass="44960">MDEERHDSRTVVLAVVALVGTGAAFFFGMSIGARSSMHAALPAQVGSALGVPPTPPEGVDFTPVWRAWSAIDERYVPSAISTTTEPVASDEERVWGMIQGLASSLGDPYTLFLPPADKEQFEEDMSGAFEGVGMEIAIRDQVLTVVSPLRGTPAERAGIQAGDRILRIDGEETRGLDITSAVRKIRGPKGSTVVLTVIREGWSEPRELPVVRDVINIPIVTTELRPDGIFVIQLASFTSNSPGLFREALREFIQSGSSRLILDLRGNPGGFLEAAVDMASWFVPSGRVIVTEDYAGNSPNVVHRSRGYNVFNDQLEMVILVDRGSASASEILAAALAHWRGVTLVGVNTFGKGSVQELVSITPDTSLKLTVARWLLPDGSHIPLDGIAPDVEVERTPEDREKGNDPQMDEAVKLLAR</sequence>
<dbReference type="FunFam" id="2.30.42.10:FF:000063">
    <property type="entry name" value="Peptidase, S41 family"/>
    <property type="match status" value="1"/>
</dbReference>
<keyword evidence="6" id="KW-0812">Transmembrane</keyword>
<gene>
    <name evidence="8" type="ORF">COU20_03840</name>
</gene>
<evidence type="ECO:0000256" key="4">
    <source>
        <dbReference type="ARBA" id="ARBA00022825"/>
    </source>
</evidence>
<dbReference type="InterPro" id="IPR041489">
    <property type="entry name" value="PDZ_6"/>
</dbReference>
<dbReference type="CDD" id="cd07560">
    <property type="entry name" value="Peptidase_S41_CPP"/>
    <property type="match status" value="1"/>
</dbReference>
<reference evidence="9" key="1">
    <citation type="submission" date="2017-09" db="EMBL/GenBank/DDBJ databases">
        <title>Depth-based differentiation of microbial function through sediment-hosted aquifers and enrichment of novel symbionts in the deep terrestrial subsurface.</title>
        <authorList>
            <person name="Probst A.J."/>
            <person name="Ladd B."/>
            <person name="Jarett J.K."/>
            <person name="Geller-Mcgrath D.E."/>
            <person name="Sieber C.M.K."/>
            <person name="Emerson J.B."/>
            <person name="Anantharaman K."/>
            <person name="Thomas B.C."/>
            <person name="Malmstrom R."/>
            <person name="Stieglmeier M."/>
            <person name="Klingl A."/>
            <person name="Woyke T."/>
            <person name="Ryan C.M."/>
            <person name="Banfield J.F."/>
        </authorList>
    </citation>
    <scope>NUCLEOTIDE SEQUENCE [LARGE SCALE GENOMIC DNA]</scope>
</reference>
<evidence type="ECO:0000256" key="6">
    <source>
        <dbReference type="SAM" id="Phobius"/>
    </source>
</evidence>
<dbReference type="Proteomes" id="UP000231379">
    <property type="component" value="Unassembled WGS sequence"/>
</dbReference>
<dbReference type="GO" id="GO:0030288">
    <property type="term" value="C:outer membrane-bounded periplasmic space"/>
    <property type="evidence" value="ECO:0007669"/>
    <property type="project" value="TreeGrafter"/>
</dbReference>
<dbReference type="CDD" id="cd06782">
    <property type="entry name" value="cpPDZ_CPP-like"/>
    <property type="match status" value="1"/>
</dbReference>
<keyword evidence="6" id="KW-1133">Transmembrane helix</keyword>
<dbReference type="PANTHER" id="PTHR32060">
    <property type="entry name" value="TAIL-SPECIFIC PROTEASE"/>
    <property type="match status" value="1"/>
</dbReference>
<accession>A0A2H0U775</accession>
<dbReference type="Gene3D" id="3.90.226.10">
    <property type="entry name" value="2-enoyl-CoA Hydratase, Chain A, domain 1"/>
    <property type="match status" value="1"/>
</dbReference>
<evidence type="ECO:0000313" key="8">
    <source>
        <dbReference type="EMBL" id="PIR82258.1"/>
    </source>
</evidence>
<comment type="similarity">
    <text evidence="1 5">Belongs to the peptidase S41A family.</text>
</comment>
<evidence type="ECO:0000259" key="7">
    <source>
        <dbReference type="PROSITE" id="PS50106"/>
    </source>
</evidence>
<dbReference type="Gene3D" id="2.30.42.10">
    <property type="match status" value="1"/>
</dbReference>
<dbReference type="InterPro" id="IPR005151">
    <property type="entry name" value="Tail-specific_protease"/>
</dbReference>
<name>A0A2H0U775_9BACT</name>
<dbReference type="GO" id="GO:0006508">
    <property type="term" value="P:proteolysis"/>
    <property type="evidence" value="ECO:0007669"/>
    <property type="project" value="UniProtKB-KW"/>
</dbReference>
<evidence type="ECO:0000256" key="2">
    <source>
        <dbReference type="ARBA" id="ARBA00022670"/>
    </source>
</evidence>
<evidence type="ECO:0000256" key="1">
    <source>
        <dbReference type="ARBA" id="ARBA00009179"/>
    </source>
</evidence>
<dbReference type="GO" id="GO:0007165">
    <property type="term" value="P:signal transduction"/>
    <property type="evidence" value="ECO:0007669"/>
    <property type="project" value="TreeGrafter"/>
</dbReference>
<evidence type="ECO:0000256" key="3">
    <source>
        <dbReference type="ARBA" id="ARBA00022801"/>
    </source>
</evidence>
<dbReference type="SUPFAM" id="SSF52096">
    <property type="entry name" value="ClpP/crotonase"/>
    <property type="match status" value="1"/>
</dbReference>
<dbReference type="InterPro" id="IPR004447">
    <property type="entry name" value="Peptidase_S41A"/>
</dbReference>
<dbReference type="SMART" id="SM00245">
    <property type="entry name" value="TSPc"/>
    <property type="match status" value="1"/>
</dbReference>
<dbReference type="Pfam" id="PF03572">
    <property type="entry name" value="Peptidase_S41"/>
    <property type="match status" value="1"/>
</dbReference>